<dbReference type="GO" id="GO:0003676">
    <property type="term" value="F:nucleic acid binding"/>
    <property type="evidence" value="ECO:0007669"/>
    <property type="project" value="InterPro"/>
</dbReference>
<sequence length="1263" mass="150597">MKNDKKRYFILKKYSDFVLYKDGDKEVKLPKNVFLVYDDVEEGDVWELKYNKKNGRYDYFSNLFDPNYYKEEFLEGVVYKGKIFRIANNFYLVRVDKYKYGLIYKNEMDSNSKVGDEIEFIITYSKKGKQNLSCYKVNEEKYINLIEKLNQSSKKLIIHSVEEISGKKNEEINGKIIEIDEIELKGWSYLVEDIENNLKFKLFISSKIDTYYNQRNYEIIDNLRIGNEKVERYFNCKIINKKIRYGVYSIQMDKEFEERIQIEDDEFFAKMKKNESDINDLTYYIEREDIGLAKFNINSFSLIELSLLDTLHDDWVCLELAKDKKENRNRIQLKRVMNPEEEIENFYISKIIKTFSNKIVYQLSLQNKKNVLNNRLFIEASDIDYLESVVKVGKVFERLRYKYQVGGIFYFYTRLPYLENPLVKIFDGKFSGDTIIGRVYEITNNDIQVILENEYKIIIPKEKLKKLTKFNIVDYYEKDKLYEFYIDNVLIEMNEVSLTGYNPSKIGKIMQRIEKGDILECTVEKTYHGLVGVYEKDNEYIEVKVPNEEISYLSTELSFEKNKKYQFRVLEKEKNILILSRKRLSPNIRYELEENYPVGSEIEGIYFTEDDEGFYFNLTNQGYSLNLGDLIGYLPYNKISLYPNVEDLKNQFLNNSYKKYRIDSYPKNMNSLNLKDRAIQLKMPDEHLTIEKILEGINFEKFVLDVKNMTNKKLIKMDENKLYFESIVKNQKIIFSIKKDEFLFEEVSKENYLLKLKEYYLHLKENKDLNDIYNDLYSIFADNYNKIYVSLKGIELLNNTIEVSLKQKIKNILVQKKYPKIENSKNIYLLDDKKLNIKLKFDSNMSDSNYSYYIFGFEEDLCILKINIFNKDMIGNEIEVIVKEKISETKYKCQIYEAQILVTADSKLYLGEKIYCKINEVTEEKVIGELKIYENKDEIIKNSCYNLQKYLEKNVQEISVETLQEYIVKKDKYYKKIPLFNKYYSMILSGNKKGKYIFDKEEFSNGAFGKIYAGYNLITDEKVILKRYSADKEIEEYESFYHEARLLNEMNLEVLMKVYEYDKDEYIGEYIEGKTFKKYLEEDHTVKEKLEKLIKISDALDLIYSEEIYHLDVKPDNIMIEKNGNIKLIDFGCSQSKYEEYGKYGTLLYSSPKQCLAYKENEKVKYSEKDDIYSFGIMMYQCFVGKVPYGNELGEEGIIVGHRKGRIVTENVEYKYQSPVEVNKEVNLNLSEIIDKCLELDENDRYENIWDIKEELERIIEEI</sequence>
<dbReference type="InterPro" id="IPR045269">
    <property type="entry name" value="Atg1-like"/>
</dbReference>
<dbReference type="Pfam" id="PF00069">
    <property type="entry name" value="Pkinase"/>
    <property type="match status" value="1"/>
</dbReference>
<dbReference type="SUPFAM" id="SSF56112">
    <property type="entry name" value="Protein kinase-like (PK-like)"/>
    <property type="match status" value="1"/>
</dbReference>
<dbReference type="AlphaFoldDB" id="A0AB39VFY9"/>
<keyword evidence="1 6" id="KW-0808">Transferase</keyword>
<evidence type="ECO:0000256" key="3">
    <source>
        <dbReference type="ARBA" id="ARBA00022777"/>
    </source>
</evidence>
<dbReference type="GO" id="GO:0005829">
    <property type="term" value="C:cytosol"/>
    <property type="evidence" value="ECO:0007669"/>
    <property type="project" value="TreeGrafter"/>
</dbReference>
<dbReference type="SUPFAM" id="SSF50249">
    <property type="entry name" value="Nucleic acid-binding proteins"/>
    <property type="match status" value="1"/>
</dbReference>
<gene>
    <name evidence="6" type="ORF">AB8B22_07235</name>
</gene>
<dbReference type="GO" id="GO:0004674">
    <property type="term" value="F:protein serine/threonine kinase activity"/>
    <property type="evidence" value="ECO:0007669"/>
    <property type="project" value="UniProtKB-EC"/>
</dbReference>
<evidence type="ECO:0000313" key="6">
    <source>
        <dbReference type="EMBL" id="XDU66210.1"/>
    </source>
</evidence>
<dbReference type="InterPro" id="IPR003029">
    <property type="entry name" value="S1_domain"/>
</dbReference>
<dbReference type="KEGG" id="lrug:AB8B22_07235"/>
<evidence type="ECO:0000256" key="1">
    <source>
        <dbReference type="ARBA" id="ARBA00022679"/>
    </source>
</evidence>
<dbReference type="PROSITE" id="PS50011">
    <property type="entry name" value="PROTEIN_KINASE_DOM"/>
    <property type="match status" value="1"/>
</dbReference>
<dbReference type="SMART" id="SM00220">
    <property type="entry name" value="S_TKc"/>
    <property type="match status" value="1"/>
</dbReference>
<dbReference type="InterPro" id="IPR000719">
    <property type="entry name" value="Prot_kinase_dom"/>
</dbReference>
<evidence type="ECO:0000259" key="5">
    <source>
        <dbReference type="PROSITE" id="PS50011"/>
    </source>
</evidence>
<dbReference type="RefSeq" id="WP_369710605.1">
    <property type="nucleotide sequence ID" value="NZ_CP165644.1"/>
</dbReference>
<dbReference type="PROSITE" id="PS00108">
    <property type="entry name" value="PROTEIN_KINASE_ST"/>
    <property type="match status" value="1"/>
</dbReference>
<organism evidence="6">
    <name type="scientific">Leptotrichia rugosa</name>
    <dbReference type="NCBI Taxonomy" id="3239302"/>
    <lineage>
        <taxon>Bacteria</taxon>
        <taxon>Fusobacteriati</taxon>
        <taxon>Fusobacteriota</taxon>
        <taxon>Fusobacteriia</taxon>
        <taxon>Fusobacteriales</taxon>
        <taxon>Leptotrichiaceae</taxon>
        <taxon>Leptotrichia</taxon>
    </lineage>
</organism>
<accession>A0AB39VFY9</accession>
<dbReference type="InterPro" id="IPR012340">
    <property type="entry name" value="NA-bd_OB-fold"/>
</dbReference>
<evidence type="ECO:0000256" key="2">
    <source>
        <dbReference type="ARBA" id="ARBA00022741"/>
    </source>
</evidence>
<dbReference type="GO" id="GO:0005776">
    <property type="term" value="C:autophagosome"/>
    <property type="evidence" value="ECO:0007669"/>
    <property type="project" value="TreeGrafter"/>
</dbReference>
<dbReference type="GO" id="GO:0005524">
    <property type="term" value="F:ATP binding"/>
    <property type="evidence" value="ECO:0007669"/>
    <property type="project" value="UniProtKB-KW"/>
</dbReference>
<dbReference type="EMBL" id="CP165644">
    <property type="protein sequence ID" value="XDU66210.1"/>
    <property type="molecule type" value="Genomic_DNA"/>
</dbReference>
<keyword evidence="2" id="KW-0547">Nucleotide-binding</keyword>
<keyword evidence="3 6" id="KW-0418">Kinase</keyword>
<dbReference type="Gene3D" id="1.10.510.10">
    <property type="entry name" value="Transferase(Phosphotransferase) domain 1"/>
    <property type="match status" value="1"/>
</dbReference>
<dbReference type="InterPro" id="IPR008271">
    <property type="entry name" value="Ser/Thr_kinase_AS"/>
</dbReference>
<feature type="domain" description="Protein kinase" evidence="5">
    <location>
        <begin position="997"/>
        <end position="1260"/>
    </location>
</feature>
<dbReference type="PANTHER" id="PTHR24348">
    <property type="entry name" value="SERINE/THREONINE-PROTEIN KINASE UNC-51-RELATED"/>
    <property type="match status" value="1"/>
</dbReference>
<dbReference type="PANTHER" id="PTHR24348:SF22">
    <property type="entry name" value="NON-SPECIFIC SERINE_THREONINE PROTEIN KINASE"/>
    <property type="match status" value="1"/>
</dbReference>
<dbReference type="CDD" id="cd14014">
    <property type="entry name" value="STKc_PknB_like"/>
    <property type="match status" value="1"/>
</dbReference>
<dbReference type="Gene3D" id="2.40.50.140">
    <property type="entry name" value="Nucleic acid-binding proteins"/>
    <property type="match status" value="1"/>
</dbReference>
<keyword evidence="4" id="KW-0067">ATP-binding</keyword>
<protein>
    <submittedName>
        <fullName evidence="6">Serine/threonine-protein kinase</fullName>
        <ecNumber evidence="6">2.7.11.1</ecNumber>
    </submittedName>
</protein>
<reference evidence="6" key="1">
    <citation type="submission" date="2024-07" db="EMBL/GenBank/DDBJ databases">
        <authorList>
            <person name="Li X.-J."/>
            <person name="Wang X."/>
        </authorList>
    </citation>
    <scope>NUCLEOTIDE SEQUENCE</scope>
    <source>
        <strain evidence="6">HSP-334</strain>
    </source>
</reference>
<dbReference type="SMART" id="SM00316">
    <property type="entry name" value="S1"/>
    <property type="match status" value="4"/>
</dbReference>
<name>A0AB39VFY9_9FUSO</name>
<proteinExistence type="predicted"/>
<dbReference type="EC" id="2.7.11.1" evidence="6"/>
<evidence type="ECO:0000256" key="4">
    <source>
        <dbReference type="ARBA" id="ARBA00022840"/>
    </source>
</evidence>
<dbReference type="InterPro" id="IPR011009">
    <property type="entry name" value="Kinase-like_dom_sf"/>
</dbReference>
<dbReference type="GO" id="GO:0000407">
    <property type="term" value="C:phagophore assembly site"/>
    <property type="evidence" value="ECO:0007669"/>
    <property type="project" value="TreeGrafter"/>
</dbReference>
<dbReference type="GO" id="GO:0016020">
    <property type="term" value="C:membrane"/>
    <property type="evidence" value="ECO:0007669"/>
    <property type="project" value="TreeGrafter"/>
</dbReference>